<dbReference type="Proteomes" id="UP000314294">
    <property type="component" value="Unassembled WGS sequence"/>
</dbReference>
<dbReference type="AlphaFoldDB" id="A0A4Z2EWH3"/>
<feature type="compositionally biased region" description="Basic and acidic residues" evidence="1">
    <location>
        <begin position="1"/>
        <end position="25"/>
    </location>
</feature>
<organism evidence="2 3">
    <name type="scientific">Liparis tanakae</name>
    <name type="common">Tanaka's snailfish</name>
    <dbReference type="NCBI Taxonomy" id="230148"/>
    <lineage>
        <taxon>Eukaryota</taxon>
        <taxon>Metazoa</taxon>
        <taxon>Chordata</taxon>
        <taxon>Craniata</taxon>
        <taxon>Vertebrata</taxon>
        <taxon>Euteleostomi</taxon>
        <taxon>Actinopterygii</taxon>
        <taxon>Neopterygii</taxon>
        <taxon>Teleostei</taxon>
        <taxon>Neoteleostei</taxon>
        <taxon>Acanthomorphata</taxon>
        <taxon>Eupercaria</taxon>
        <taxon>Perciformes</taxon>
        <taxon>Cottioidei</taxon>
        <taxon>Cottales</taxon>
        <taxon>Liparidae</taxon>
        <taxon>Liparis</taxon>
    </lineage>
</organism>
<comment type="caution">
    <text evidence="2">The sequence shown here is derived from an EMBL/GenBank/DDBJ whole genome shotgun (WGS) entry which is preliminary data.</text>
</comment>
<gene>
    <name evidence="2" type="ORF">EYF80_056686</name>
</gene>
<reference evidence="2 3" key="1">
    <citation type="submission" date="2019-03" db="EMBL/GenBank/DDBJ databases">
        <title>First draft genome of Liparis tanakae, snailfish: a comprehensive survey of snailfish specific genes.</title>
        <authorList>
            <person name="Kim W."/>
            <person name="Song I."/>
            <person name="Jeong J.-H."/>
            <person name="Kim D."/>
            <person name="Kim S."/>
            <person name="Ryu S."/>
            <person name="Song J.Y."/>
            <person name="Lee S.K."/>
        </authorList>
    </citation>
    <scope>NUCLEOTIDE SEQUENCE [LARGE SCALE GENOMIC DNA]</scope>
    <source>
        <tissue evidence="2">Muscle</tissue>
    </source>
</reference>
<evidence type="ECO:0000313" key="3">
    <source>
        <dbReference type="Proteomes" id="UP000314294"/>
    </source>
</evidence>
<sequence length="64" mass="7157">MPRRSFLDPSDRVEPETEREKEGKSRLVKNTLASVETALRTEPSGRQHGPLAVNSADVSERLKP</sequence>
<keyword evidence="3" id="KW-1185">Reference proteome</keyword>
<evidence type="ECO:0000256" key="1">
    <source>
        <dbReference type="SAM" id="MobiDB-lite"/>
    </source>
</evidence>
<feature type="region of interest" description="Disordered" evidence="1">
    <location>
        <begin position="1"/>
        <end position="64"/>
    </location>
</feature>
<protein>
    <submittedName>
        <fullName evidence="2">Uncharacterized protein</fullName>
    </submittedName>
</protein>
<proteinExistence type="predicted"/>
<name>A0A4Z2EWH3_9TELE</name>
<accession>A0A4Z2EWH3</accession>
<evidence type="ECO:0000313" key="2">
    <source>
        <dbReference type="EMBL" id="TNN33148.1"/>
    </source>
</evidence>
<dbReference type="EMBL" id="SRLO01002342">
    <property type="protein sequence ID" value="TNN33148.1"/>
    <property type="molecule type" value="Genomic_DNA"/>
</dbReference>